<keyword evidence="1" id="KW-0812">Transmembrane</keyword>
<dbReference type="PATRIC" id="fig|1453497.3.peg.2011"/>
<dbReference type="InterPro" id="IPR029016">
    <property type="entry name" value="GAF-like_dom_sf"/>
</dbReference>
<dbReference type="InterPro" id="IPR003018">
    <property type="entry name" value="GAF"/>
</dbReference>
<comment type="caution">
    <text evidence="3">The sequence shown here is derived from an EMBL/GenBank/DDBJ whole genome shotgun (WGS) entry which is preliminary data.</text>
</comment>
<keyword evidence="4" id="KW-1185">Reference proteome</keyword>
<sequence>MKRSVKMNIKIVFYFIIISIVSVVVLILFVDFLGMKLRSDEKLLEKIVQNNSVLEKVEMLHSLYHDYGEKAFETREYIAISHNLEKELKTTEKSLADFSIPFPSETILSFVKANSEYSKVPPELYKIENRVQEWISSKEQFLSKLSSVSLKIVLVVFVSIGIGVLIIGKDFMRFTNYIIKNTEVLDSSINGFAVELSLPPPISEAQAVFAVLRETIKEIQFNQEVLSLEEAGTLEDIMPKIFETLNKHMNVDRAAFAFLDSFKNVIAETAVSKARETHLKEGFTTNIEKTSLQKLLDSKQNRIINDLEYYYNNVHKSKPTELLLKEGMKSSITVPVFMKGSCIGFFFVNSMKKDAFSEKEALQVTRFANLIKGISFSSYINQELIAKATRAFADLVEKKDNETGKHLTRVSLYSHLIASKLASKNRNISPKFVREMLWFSPAHDIGKVGIPDHILLKPGRLTADEFEIMKTHVTIGEKIIDNMNESLKGNIGIDFLKTAKEIIMGHHEKWDGSGYPRGLKGEEIPLAGRITAVVDVFDALTSKRSYKPAYSLEKSLKIMHSGRGSHFDPLVFDAFMESFDEVKIIYEKLRDTGKEPKAFEGIKIFNGAS</sequence>
<evidence type="ECO:0000259" key="2">
    <source>
        <dbReference type="PROSITE" id="PS51832"/>
    </source>
</evidence>
<dbReference type="STRING" id="1453497.AT15_10150"/>
<dbReference type="Pfam" id="PF13487">
    <property type="entry name" value="HD_5"/>
    <property type="match status" value="1"/>
</dbReference>
<dbReference type="SUPFAM" id="SSF55781">
    <property type="entry name" value="GAF domain-like"/>
    <property type="match status" value="1"/>
</dbReference>
<dbReference type="AlphaFoldDB" id="A0A176K173"/>
<dbReference type="RefSeq" id="WP_068347453.1">
    <property type="nucleotide sequence ID" value="NZ_JFHK01000008.1"/>
</dbReference>
<name>A0A176K173_9BACT</name>
<dbReference type="OrthoDB" id="49429at2"/>
<protein>
    <recommendedName>
        <fullName evidence="2">HD-GYP domain-containing protein</fullName>
    </recommendedName>
</protein>
<dbReference type="Gene3D" id="3.30.450.40">
    <property type="match status" value="1"/>
</dbReference>
<feature type="transmembrane region" description="Helical" evidence="1">
    <location>
        <begin position="12"/>
        <end position="34"/>
    </location>
</feature>
<dbReference type="InterPro" id="IPR003607">
    <property type="entry name" value="HD/PDEase_dom"/>
</dbReference>
<keyword evidence="1" id="KW-0472">Membrane</keyword>
<proteinExistence type="predicted"/>
<keyword evidence="1" id="KW-1133">Transmembrane helix</keyword>
<dbReference type="Pfam" id="PF01590">
    <property type="entry name" value="GAF"/>
    <property type="match status" value="1"/>
</dbReference>
<accession>A0A176K173</accession>
<dbReference type="PANTHER" id="PTHR45228">
    <property type="entry name" value="CYCLIC DI-GMP PHOSPHODIESTERASE TM_0186-RELATED"/>
    <property type="match status" value="1"/>
</dbReference>
<dbReference type="SUPFAM" id="SSF109604">
    <property type="entry name" value="HD-domain/PDEase-like"/>
    <property type="match status" value="1"/>
</dbReference>
<organism evidence="3 4">
    <name type="scientific">Kosmotoga arenicorallina S304</name>
    <dbReference type="NCBI Taxonomy" id="1453497"/>
    <lineage>
        <taxon>Bacteria</taxon>
        <taxon>Thermotogati</taxon>
        <taxon>Thermotogota</taxon>
        <taxon>Thermotogae</taxon>
        <taxon>Kosmotogales</taxon>
        <taxon>Kosmotogaceae</taxon>
        <taxon>Kosmotoga</taxon>
    </lineage>
</organism>
<gene>
    <name evidence="3" type="ORF">AT15_10150</name>
</gene>
<evidence type="ECO:0000256" key="1">
    <source>
        <dbReference type="SAM" id="Phobius"/>
    </source>
</evidence>
<dbReference type="Gene3D" id="1.10.3210.10">
    <property type="entry name" value="Hypothetical protein af1432"/>
    <property type="match status" value="1"/>
</dbReference>
<evidence type="ECO:0000313" key="4">
    <source>
        <dbReference type="Proteomes" id="UP000077339"/>
    </source>
</evidence>
<dbReference type="CDD" id="cd00077">
    <property type="entry name" value="HDc"/>
    <property type="match status" value="1"/>
</dbReference>
<dbReference type="SMART" id="SM00471">
    <property type="entry name" value="HDc"/>
    <property type="match status" value="1"/>
</dbReference>
<dbReference type="InterPro" id="IPR037522">
    <property type="entry name" value="HD_GYP_dom"/>
</dbReference>
<dbReference type="PROSITE" id="PS51832">
    <property type="entry name" value="HD_GYP"/>
    <property type="match status" value="1"/>
</dbReference>
<reference evidence="3 4" key="1">
    <citation type="submission" date="2014-02" db="EMBL/GenBank/DDBJ databases">
        <title>Kosmotoga genome sequencing.</title>
        <authorList>
            <person name="Pollo S.M."/>
            <person name="Charchuk R."/>
            <person name="Nesbo C.L."/>
        </authorList>
    </citation>
    <scope>NUCLEOTIDE SEQUENCE [LARGE SCALE GENOMIC DNA]</scope>
    <source>
        <strain evidence="3 4">S304</strain>
    </source>
</reference>
<feature type="domain" description="HD-GYP" evidence="2">
    <location>
        <begin position="381"/>
        <end position="591"/>
    </location>
</feature>
<evidence type="ECO:0000313" key="3">
    <source>
        <dbReference type="EMBL" id="OAA30636.1"/>
    </source>
</evidence>
<dbReference type="Proteomes" id="UP000077339">
    <property type="component" value="Unassembled WGS sequence"/>
</dbReference>
<dbReference type="InterPro" id="IPR052020">
    <property type="entry name" value="Cyclic_di-GMP/3'3'-cGAMP_PDE"/>
</dbReference>
<dbReference type="EMBL" id="JFHK01000008">
    <property type="protein sequence ID" value="OAA30636.1"/>
    <property type="molecule type" value="Genomic_DNA"/>
</dbReference>